<feature type="region of interest" description="Disordered" evidence="6">
    <location>
        <begin position="404"/>
        <end position="442"/>
    </location>
</feature>
<keyword evidence="4 7" id="KW-1133">Transmembrane helix</keyword>
<evidence type="ECO:0000313" key="9">
    <source>
        <dbReference type="EMBL" id="BAV42733.1"/>
    </source>
</evidence>
<dbReference type="Pfam" id="PF00892">
    <property type="entry name" value="EamA"/>
    <property type="match status" value="1"/>
</dbReference>
<evidence type="ECO:0000256" key="6">
    <source>
        <dbReference type="SAM" id="MobiDB-lite"/>
    </source>
</evidence>
<name>A0A1B4Y6R0_MYCUL</name>
<sequence>MASRTPLPVLMILGSCISLQLGAAIATPLLAHFGAGLTTGVRLLFAATLLMAIHRPRAFGWDRQQWRSAALFAVALAGMNGFFFAAIARIPLGVAVTIEFAGPLMLAAAFSRRPRDLGCVMAAAAAIVVLSWGGSKSAALSPDLAGVAFALVAACFWALYILAGKRITGQQTGHGALSVSKFIAAIVVLPFGIPAVPTLTGQPEKLIPLLGVAVLSSMLPYSLEFAAMRRFSAHTFGVLLSLEPVVAGLAGWILLGQTLGWVRGLAMVVVVAASIICTLSQPSPASEPSSAKERTPTRDRAQGSAVGRPLARVRNGLQTAQRREPVAGRAGVPSPAAEWLDADVSLGDSGRFGDKIARISHRANPVDGGRGEKAPIRSAAQVGPHFGATGSATNHSATDVPRWADEHHSPATHVTSQSILRRRVRHRHHPARPGPEGAGIQQ</sequence>
<dbReference type="PROSITE" id="PS51257">
    <property type="entry name" value="PROKAR_LIPOPROTEIN"/>
    <property type="match status" value="1"/>
</dbReference>
<evidence type="ECO:0000256" key="1">
    <source>
        <dbReference type="ARBA" id="ARBA00004141"/>
    </source>
</evidence>
<dbReference type="InterPro" id="IPR050638">
    <property type="entry name" value="AA-Vitamin_Transporters"/>
</dbReference>
<keyword evidence="3 7" id="KW-0812">Transmembrane</keyword>
<evidence type="ECO:0000256" key="3">
    <source>
        <dbReference type="ARBA" id="ARBA00022692"/>
    </source>
</evidence>
<accession>A0A1B4Y6R0</accession>
<comment type="similarity">
    <text evidence="2">Belongs to the EamA transporter family.</text>
</comment>
<dbReference type="GO" id="GO:0016020">
    <property type="term" value="C:membrane"/>
    <property type="evidence" value="ECO:0007669"/>
    <property type="project" value="UniProtKB-SubCell"/>
</dbReference>
<feature type="transmembrane region" description="Helical" evidence="7">
    <location>
        <begin position="117"/>
        <end position="133"/>
    </location>
</feature>
<protein>
    <submittedName>
        <fullName evidence="9">Membrane permease</fullName>
    </submittedName>
</protein>
<dbReference type="SUPFAM" id="SSF103481">
    <property type="entry name" value="Multidrug resistance efflux transporter EmrE"/>
    <property type="match status" value="1"/>
</dbReference>
<feature type="transmembrane region" description="Helical" evidence="7">
    <location>
        <begin position="205"/>
        <end position="223"/>
    </location>
</feature>
<evidence type="ECO:0000256" key="2">
    <source>
        <dbReference type="ARBA" id="ARBA00007362"/>
    </source>
</evidence>
<dbReference type="PANTHER" id="PTHR32322:SF2">
    <property type="entry name" value="EAMA DOMAIN-CONTAINING PROTEIN"/>
    <property type="match status" value="1"/>
</dbReference>
<reference evidence="9 10" key="1">
    <citation type="submission" date="2016-08" db="EMBL/GenBank/DDBJ databases">
        <title>Complete genome sequence of Mycobacterium shinshuense, a subspecies of M. ulcerans.</title>
        <authorList>
            <person name="Yoshida M."/>
            <person name="Ogura Y."/>
            <person name="Hayashi T."/>
            <person name="Hoshino Y."/>
        </authorList>
    </citation>
    <scope>NUCLEOTIDE SEQUENCE [LARGE SCALE GENOMIC DNA]</scope>
    <source>
        <strain evidence="10">ATCC 33728</strain>
    </source>
</reference>
<evidence type="ECO:0000256" key="4">
    <source>
        <dbReference type="ARBA" id="ARBA00022989"/>
    </source>
</evidence>
<feature type="domain" description="EamA" evidence="8">
    <location>
        <begin position="145"/>
        <end position="276"/>
    </location>
</feature>
<gene>
    <name evidence="9" type="ORF">SHTP_3754</name>
</gene>
<keyword evidence="5 7" id="KW-0472">Membrane</keyword>
<dbReference type="PANTHER" id="PTHR32322">
    <property type="entry name" value="INNER MEMBRANE TRANSPORTER"/>
    <property type="match status" value="1"/>
</dbReference>
<dbReference type="InterPro" id="IPR037185">
    <property type="entry name" value="EmrE-like"/>
</dbReference>
<feature type="transmembrane region" description="Helical" evidence="7">
    <location>
        <begin position="235"/>
        <end position="255"/>
    </location>
</feature>
<evidence type="ECO:0000256" key="5">
    <source>
        <dbReference type="ARBA" id="ARBA00023136"/>
    </source>
</evidence>
<feature type="compositionally biased region" description="Basic residues" evidence="6">
    <location>
        <begin position="420"/>
        <end position="431"/>
    </location>
</feature>
<evidence type="ECO:0000259" key="8">
    <source>
        <dbReference type="Pfam" id="PF00892"/>
    </source>
</evidence>
<evidence type="ECO:0000313" key="10">
    <source>
        <dbReference type="Proteomes" id="UP000218067"/>
    </source>
</evidence>
<proteinExistence type="inferred from homology"/>
<feature type="transmembrane region" description="Helical" evidence="7">
    <location>
        <begin position="66"/>
        <end position="86"/>
    </location>
</feature>
<dbReference type="InterPro" id="IPR000620">
    <property type="entry name" value="EamA_dom"/>
</dbReference>
<comment type="subcellular location">
    <subcellularLocation>
        <location evidence="1">Membrane</location>
        <topology evidence="1">Multi-pass membrane protein</topology>
    </subcellularLocation>
</comment>
<feature type="transmembrane region" description="Helical" evidence="7">
    <location>
        <begin position="175"/>
        <end position="193"/>
    </location>
</feature>
<dbReference type="RefSeq" id="WP_096371499.1">
    <property type="nucleotide sequence ID" value="NZ_AP017635.1"/>
</dbReference>
<feature type="region of interest" description="Disordered" evidence="6">
    <location>
        <begin position="281"/>
        <end position="309"/>
    </location>
</feature>
<dbReference type="Proteomes" id="UP000218067">
    <property type="component" value="Chromosome"/>
</dbReference>
<evidence type="ECO:0000256" key="7">
    <source>
        <dbReference type="SAM" id="Phobius"/>
    </source>
</evidence>
<feature type="compositionally biased region" description="Basic and acidic residues" evidence="6">
    <location>
        <begin position="290"/>
        <end position="301"/>
    </location>
</feature>
<feature type="transmembrane region" description="Helical" evidence="7">
    <location>
        <begin position="34"/>
        <end position="54"/>
    </location>
</feature>
<dbReference type="AlphaFoldDB" id="A0A1B4Y6R0"/>
<feature type="transmembrane region" description="Helical" evidence="7">
    <location>
        <begin position="92"/>
        <end position="110"/>
    </location>
</feature>
<organism evidence="9 10">
    <name type="scientific">Mycobacterium ulcerans subsp. shinshuense</name>
    <dbReference type="NCBI Taxonomy" id="1124626"/>
    <lineage>
        <taxon>Bacteria</taxon>
        <taxon>Bacillati</taxon>
        <taxon>Actinomycetota</taxon>
        <taxon>Actinomycetes</taxon>
        <taxon>Mycobacteriales</taxon>
        <taxon>Mycobacteriaceae</taxon>
        <taxon>Mycobacterium</taxon>
        <taxon>Mycobacterium ulcerans group</taxon>
    </lineage>
</organism>
<dbReference type="EMBL" id="AP017624">
    <property type="protein sequence ID" value="BAV42733.1"/>
    <property type="molecule type" value="Genomic_DNA"/>
</dbReference>
<feature type="transmembrane region" description="Helical" evidence="7">
    <location>
        <begin position="145"/>
        <end position="163"/>
    </location>
</feature>